<sequence length="100" mass="10952">MPMRPPRQGEIYTVPSSVHKSSALLAMENNLEVKKTWSWSDRHGARRGLVSSLLPPCFSSMPSSCQSRTASVTYSISNGRRGRSQPGRPPNPTSPPITTD</sequence>
<reference evidence="1" key="1">
    <citation type="submission" date="2021-05" db="EMBL/GenBank/DDBJ databases">
        <authorList>
            <person name="Pan Q."/>
            <person name="Jouanno E."/>
            <person name="Zahm M."/>
            <person name="Klopp C."/>
            <person name="Cabau C."/>
            <person name="Louis A."/>
            <person name="Berthelot C."/>
            <person name="Parey E."/>
            <person name="Roest Crollius H."/>
            <person name="Montfort J."/>
            <person name="Robinson-Rechavi M."/>
            <person name="Bouchez O."/>
            <person name="Lampietro C."/>
            <person name="Lopez Roques C."/>
            <person name="Donnadieu C."/>
            <person name="Postlethwait J."/>
            <person name="Bobe J."/>
            <person name="Dillon D."/>
            <person name="Chandos A."/>
            <person name="von Hippel F."/>
            <person name="Guiguen Y."/>
        </authorList>
    </citation>
    <scope>NUCLEOTIDE SEQUENCE</scope>
    <source>
        <strain evidence="1">YG-Jan2019</strain>
    </source>
</reference>
<proteinExistence type="predicted"/>
<comment type="caution">
    <text evidence="1">The sequence shown here is derived from an EMBL/GenBank/DDBJ whole genome shotgun (WGS) entry which is preliminary data.</text>
</comment>
<gene>
    <name evidence="1" type="ORF">DPEC_G00188260</name>
</gene>
<accession>A0ACC2GC19</accession>
<organism evidence="1 2">
    <name type="scientific">Dallia pectoralis</name>
    <name type="common">Alaska blackfish</name>
    <dbReference type="NCBI Taxonomy" id="75939"/>
    <lineage>
        <taxon>Eukaryota</taxon>
        <taxon>Metazoa</taxon>
        <taxon>Chordata</taxon>
        <taxon>Craniata</taxon>
        <taxon>Vertebrata</taxon>
        <taxon>Euteleostomi</taxon>
        <taxon>Actinopterygii</taxon>
        <taxon>Neopterygii</taxon>
        <taxon>Teleostei</taxon>
        <taxon>Protacanthopterygii</taxon>
        <taxon>Esociformes</taxon>
        <taxon>Umbridae</taxon>
        <taxon>Dallia</taxon>
    </lineage>
</organism>
<dbReference type="Proteomes" id="UP001157502">
    <property type="component" value="Chromosome 15"/>
</dbReference>
<evidence type="ECO:0000313" key="2">
    <source>
        <dbReference type="Proteomes" id="UP001157502"/>
    </source>
</evidence>
<name>A0ACC2GC19_DALPE</name>
<dbReference type="EMBL" id="CM055742">
    <property type="protein sequence ID" value="KAJ8001151.1"/>
    <property type="molecule type" value="Genomic_DNA"/>
</dbReference>
<evidence type="ECO:0000313" key="1">
    <source>
        <dbReference type="EMBL" id="KAJ8001151.1"/>
    </source>
</evidence>
<keyword evidence="2" id="KW-1185">Reference proteome</keyword>
<protein>
    <submittedName>
        <fullName evidence="1">Uncharacterized protein</fullName>
    </submittedName>
</protein>